<evidence type="ECO:0000313" key="5">
    <source>
        <dbReference type="Proteomes" id="UP000321412"/>
    </source>
</evidence>
<sequence length="380" mass="40424">MDALNRTTLRNITAFSAAALAGMALVVGCGEDEAEFDRGAVIEGMGTGVIMPTVDALYAASQALDTAAQAFCDAPDATTLEAARDAWLAVKAPLKRSESFSFGPARVPRVQMSMNVDKWPGRGENIEAALDTEATIDEAYITGLDYRDRVFGYPAAGYLLFGAPEGAADTLAAYTDAEHLPEKRCEYLLAVTDHAAGIVAEYHNRWSPEGDGYLTQFVEAGSSDAFPSEQDAFTSITGTMLFALVQISEMKLGVPLMGNEGAPKPEDVEAPYSNTSVDHALWAFEGVERLYLGTDEAMGLSDYVQFRQAAGNVDQTVRDRIAAARSALEALDEPLAETVVNDADAVQAAIDAVDQLNQVISGEVSTLLGINPTTVEGDND</sequence>
<proteinExistence type="predicted"/>
<dbReference type="Proteomes" id="UP000321412">
    <property type="component" value="Unassembled WGS sequence"/>
</dbReference>
<evidence type="ECO:0000313" key="4">
    <source>
        <dbReference type="EMBL" id="TXD35194.1"/>
    </source>
</evidence>
<keyword evidence="5" id="KW-1185">Reference proteome</keyword>
<dbReference type="RefSeq" id="WP_146982657.1">
    <property type="nucleotide sequence ID" value="NZ_VOSM01000010.1"/>
</dbReference>
<dbReference type="EMBL" id="VOSM01000010">
    <property type="protein sequence ID" value="TXD35194.1"/>
    <property type="molecule type" value="Genomic_DNA"/>
</dbReference>
<reference evidence="4 5" key="1">
    <citation type="submission" date="2019-08" db="EMBL/GenBank/DDBJ databases">
        <title>Bradymonadales sp. TMQ4.</title>
        <authorList>
            <person name="Liang Q."/>
        </authorList>
    </citation>
    <scope>NUCLEOTIDE SEQUENCE [LARGE SCALE GENOMIC DNA]</scope>
    <source>
        <strain evidence="4 5">TMQ4</strain>
    </source>
</reference>
<dbReference type="Pfam" id="PF09375">
    <property type="entry name" value="Peptidase_M75"/>
    <property type="match status" value="1"/>
</dbReference>
<feature type="domain" description="Imelysin-like" evidence="3">
    <location>
        <begin position="53"/>
        <end position="359"/>
    </location>
</feature>
<evidence type="ECO:0000256" key="2">
    <source>
        <dbReference type="ARBA" id="ARBA00022729"/>
    </source>
</evidence>
<dbReference type="CDD" id="cd14659">
    <property type="entry name" value="Imelysin-like_IPPA"/>
    <property type="match status" value="1"/>
</dbReference>
<comment type="subcellular location">
    <subcellularLocation>
        <location evidence="1">Cell envelope</location>
    </subcellularLocation>
</comment>
<gene>
    <name evidence="4" type="ORF">FRC98_17160</name>
</gene>
<evidence type="ECO:0000256" key="1">
    <source>
        <dbReference type="ARBA" id="ARBA00004196"/>
    </source>
</evidence>
<dbReference type="PROSITE" id="PS51257">
    <property type="entry name" value="PROKAR_LIPOPROTEIN"/>
    <property type="match status" value="1"/>
</dbReference>
<dbReference type="InterPro" id="IPR034984">
    <property type="entry name" value="Imelysin-like_IPPA"/>
</dbReference>
<dbReference type="InterPro" id="IPR018976">
    <property type="entry name" value="Imelysin-like"/>
</dbReference>
<keyword evidence="2" id="KW-0732">Signal</keyword>
<accession>A0A5C6X4I7</accession>
<protein>
    <submittedName>
        <fullName evidence="4">Imelysin family protein</fullName>
    </submittedName>
</protein>
<dbReference type="GO" id="GO:0030313">
    <property type="term" value="C:cell envelope"/>
    <property type="evidence" value="ECO:0007669"/>
    <property type="project" value="UniProtKB-SubCell"/>
</dbReference>
<dbReference type="OrthoDB" id="8591749at2"/>
<evidence type="ECO:0000259" key="3">
    <source>
        <dbReference type="Pfam" id="PF09375"/>
    </source>
</evidence>
<organism evidence="4 5">
    <name type="scientific">Lujinxingia vulgaris</name>
    <dbReference type="NCBI Taxonomy" id="2600176"/>
    <lineage>
        <taxon>Bacteria</taxon>
        <taxon>Deltaproteobacteria</taxon>
        <taxon>Bradymonadales</taxon>
        <taxon>Lujinxingiaceae</taxon>
        <taxon>Lujinxingia</taxon>
    </lineage>
</organism>
<comment type="caution">
    <text evidence="4">The sequence shown here is derived from an EMBL/GenBank/DDBJ whole genome shotgun (WGS) entry which is preliminary data.</text>
</comment>
<dbReference type="Gene3D" id="1.20.1420.20">
    <property type="entry name" value="M75 peptidase, HXXE motif"/>
    <property type="match status" value="1"/>
</dbReference>
<dbReference type="AlphaFoldDB" id="A0A5C6X4I7"/>
<dbReference type="InterPro" id="IPR038352">
    <property type="entry name" value="Imelysin_sf"/>
</dbReference>
<name>A0A5C6X4I7_9DELT</name>